<gene>
    <name evidence="4" type="ORF">GCM10011502_17750</name>
</gene>
<dbReference type="Pfam" id="PF16539">
    <property type="entry name" value="FlgT_M"/>
    <property type="match status" value="1"/>
</dbReference>
<keyword evidence="5" id="KW-1185">Reference proteome</keyword>
<dbReference type="InterPro" id="IPR032386">
    <property type="entry name" value="FlgT_M"/>
</dbReference>
<evidence type="ECO:0000313" key="5">
    <source>
        <dbReference type="Proteomes" id="UP000646152"/>
    </source>
</evidence>
<sequence>MSIKALLPSLLLLVPLTLPLTANADWYQAEGSAPLSLGAESARQQALEQALTDALLQAGASITTVQSVTNGALSGQQLDVAAQGELMDYVVVKERRAQGRLWLTLRADIWPNAEVQPQCVGRYRPGITLSRFPLQHPEQARFGQIYELGTAVTAKLAQHLAPTVNLMTQLPYQLNTDRQLPRSQGLRQGADVLASQQQSRLLLSGVINDISMEEGNWAKWRFSDMPRQFSILITLEDSFTGEQLLQQRYQAQAPWAYSKHARVNVQEHSFWQSGYGQSADQLLQRIARDVINAQSCMKAIGHILQQSEEGILMDLGRQAGIQPGDRFTLVHRRQLQPGYYSETSSKAQFVVQQSHTDYSLLTPADSQARQVRVTPGDMLTSVQ</sequence>
<feature type="chain" id="PRO_5045043165" description="Flagellar biosynthesis protein FlgT" evidence="1">
    <location>
        <begin position="25"/>
        <end position="383"/>
    </location>
</feature>
<evidence type="ECO:0000313" key="4">
    <source>
        <dbReference type="EMBL" id="GGB44915.1"/>
    </source>
</evidence>
<dbReference type="Proteomes" id="UP000646152">
    <property type="component" value="Unassembled WGS sequence"/>
</dbReference>
<dbReference type="EMBL" id="BMKE01000013">
    <property type="protein sequence ID" value="GGB44915.1"/>
    <property type="molecule type" value="Genomic_DNA"/>
</dbReference>
<proteinExistence type="predicted"/>
<reference evidence="5" key="1">
    <citation type="journal article" date="2019" name="Int. J. Syst. Evol. Microbiol.">
        <title>The Global Catalogue of Microorganisms (GCM) 10K type strain sequencing project: providing services to taxonomists for standard genome sequencing and annotation.</title>
        <authorList>
            <consortium name="The Broad Institute Genomics Platform"/>
            <consortium name="The Broad Institute Genome Sequencing Center for Infectious Disease"/>
            <person name="Wu L."/>
            <person name="Ma J."/>
        </authorList>
    </citation>
    <scope>NUCLEOTIDE SEQUENCE [LARGE SCALE GENOMIC DNA]</scope>
    <source>
        <strain evidence="5">CGMCC 1.15923</strain>
    </source>
</reference>
<dbReference type="Gene3D" id="2.40.10.410">
    <property type="entry name" value="FlgT, C-terminal domain"/>
    <property type="match status" value="1"/>
</dbReference>
<dbReference type="InterPro" id="IPR038180">
    <property type="entry name" value="FlgT_N_sf"/>
</dbReference>
<dbReference type="Gene3D" id="3.30.1660.40">
    <property type="entry name" value="FlgT, N-terminal domain"/>
    <property type="match status" value="1"/>
</dbReference>
<dbReference type="Gene3D" id="3.40.50.10610">
    <property type="entry name" value="ABC-type transport auxiliary lipoprotein component"/>
    <property type="match status" value="1"/>
</dbReference>
<evidence type="ECO:0000259" key="2">
    <source>
        <dbReference type="Pfam" id="PF16539"/>
    </source>
</evidence>
<comment type="caution">
    <text evidence="4">The sequence shown here is derived from an EMBL/GenBank/DDBJ whole genome shotgun (WGS) entry which is preliminary data.</text>
</comment>
<dbReference type="InterPro" id="IPR032370">
    <property type="entry name" value="FlgT_N"/>
</dbReference>
<feature type="signal peptide" evidence="1">
    <location>
        <begin position="1"/>
        <end position="24"/>
    </location>
</feature>
<feature type="domain" description="Flagellar assembly protein T middle" evidence="2">
    <location>
        <begin position="118"/>
        <end position="264"/>
    </location>
</feature>
<feature type="domain" description="Flagellar assembly protein T N-terminal" evidence="3">
    <location>
        <begin position="25"/>
        <end position="111"/>
    </location>
</feature>
<dbReference type="RefSeq" id="WP_229667867.1">
    <property type="nucleotide sequence ID" value="NZ_BMKE01000013.1"/>
</dbReference>
<dbReference type="InterPro" id="IPR038165">
    <property type="entry name" value="FlgT_C_sf"/>
</dbReference>
<dbReference type="Pfam" id="PF16548">
    <property type="entry name" value="FlgT_N"/>
    <property type="match status" value="1"/>
</dbReference>
<keyword evidence="1" id="KW-0732">Signal</keyword>
<evidence type="ECO:0000256" key="1">
    <source>
        <dbReference type="SAM" id="SignalP"/>
    </source>
</evidence>
<protein>
    <recommendedName>
        <fullName evidence="6">Flagellar biosynthesis protein FlgT</fullName>
    </recommendedName>
</protein>
<evidence type="ECO:0000259" key="3">
    <source>
        <dbReference type="Pfam" id="PF16548"/>
    </source>
</evidence>
<evidence type="ECO:0008006" key="6">
    <source>
        <dbReference type="Google" id="ProtNLM"/>
    </source>
</evidence>
<organism evidence="4 5">
    <name type="scientific">Oceanisphaera marina</name>
    <dbReference type="NCBI Taxonomy" id="2017550"/>
    <lineage>
        <taxon>Bacteria</taxon>
        <taxon>Pseudomonadati</taxon>
        <taxon>Pseudomonadota</taxon>
        <taxon>Gammaproteobacteria</taxon>
        <taxon>Aeromonadales</taxon>
        <taxon>Aeromonadaceae</taxon>
        <taxon>Oceanisphaera</taxon>
    </lineage>
</organism>
<name>A0ABQ1IJY6_9GAMM</name>
<accession>A0ABQ1IJY6</accession>